<reference evidence="1" key="1">
    <citation type="submission" date="2019-10" db="EMBL/GenBank/DDBJ databases">
        <authorList>
            <consortium name="DOE Joint Genome Institute"/>
            <person name="Kuo A."/>
            <person name="Miyauchi S."/>
            <person name="Kiss E."/>
            <person name="Drula E."/>
            <person name="Kohler A."/>
            <person name="Sanchez-Garcia M."/>
            <person name="Andreopoulos B."/>
            <person name="Barry K.W."/>
            <person name="Bonito G."/>
            <person name="Buee M."/>
            <person name="Carver A."/>
            <person name="Chen C."/>
            <person name="Cichocki N."/>
            <person name="Clum A."/>
            <person name="Culley D."/>
            <person name="Crous P.W."/>
            <person name="Fauchery L."/>
            <person name="Girlanda M."/>
            <person name="Hayes R."/>
            <person name="Keri Z."/>
            <person name="LaButti K."/>
            <person name="Lipzen A."/>
            <person name="Lombard V."/>
            <person name="Magnuson J."/>
            <person name="Maillard F."/>
            <person name="Morin E."/>
            <person name="Murat C."/>
            <person name="Nolan M."/>
            <person name="Ohm R."/>
            <person name="Pangilinan J."/>
            <person name="Pereira M."/>
            <person name="Perotto S."/>
            <person name="Peter M."/>
            <person name="Riley R."/>
            <person name="Sitrit Y."/>
            <person name="Stielow B."/>
            <person name="Szollosi G."/>
            <person name="Zifcakova L."/>
            <person name="Stursova M."/>
            <person name="Spatafora J.W."/>
            <person name="Tedersoo L."/>
            <person name="Vaario L.-M."/>
            <person name="Yamada A."/>
            <person name="Yan M."/>
            <person name="Wang P."/>
            <person name="Xu J."/>
            <person name="Bruns T."/>
            <person name="Baldrian P."/>
            <person name="Vilgalys R."/>
            <person name="Henrissat B."/>
            <person name="Grigoriev I.V."/>
            <person name="Hibbett D."/>
            <person name="Nagy L.G."/>
            <person name="Martin F.M."/>
        </authorList>
    </citation>
    <scope>NUCLEOTIDE SEQUENCE</scope>
    <source>
        <strain evidence="1">Prilba</strain>
    </source>
</reference>
<keyword evidence="2" id="KW-1185">Reference proteome</keyword>
<accession>A0A9P5JXQ4</accession>
<dbReference type="AlphaFoldDB" id="A0A9P5JXQ4"/>
<gene>
    <name evidence="1" type="ORF">DFH94DRAFT_284857</name>
</gene>
<name>A0A9P5JXQ4_9AGAM</name>
<evidence type="ECO:0000313" key="2">
    <source>
        <dbReference type="Proteomes" id="UP000759537"/>
    </source>
</evidence>
<dbReference type="EMBL" id="WHVB01000033">
    <property type="protein sequence ID" value="KAF8468037.1"/>
    <property type="molecule type" value="Genomic_DNA"/>
</dbReference>
<reference evidence="1" key="2">
    <citation type="journal article" date="2020" name="Nat. Commun.">
        <title>Large-scale genome sequencing of mycorrhizal fungi provides insights into the early evolution of symbiotic traits.</title>
        <authorList>
            <person name="Miyauchi S."/>
            <person name="Kiss E."/>
            <person name="Kuo A."/>
            <person name="Drula E."/>
            <person name="Kohler A."/>
            <person name="Sanchez-Garcia M."/>
            <person name="Morin E."/>
            <person name="Andreopoulos B."/>
            <person name="Barry K.W."/>
            <person name="Bonito G."/>
            <person name="Buee M."/>
            <person name="Carver A."/>
            <person name="Chen C."/>
            <person name="Cichocki N."/>
            <person name="Clum A."/>
            <person name="Culley D."/>
            <person name="Crous P.W."/>
            <person name="Fauchery L."/>
            <person name="Girlanda M."/>
            <person name="Hayes R.D."/>
            <person name="Keri Z."/>
            <person name="LaButti K."/>
            <person name="Lipzen A."/>
            <person name="Lombard V."/>
            <person name="Magnuson J."/>
            <person name="Maillard F."/>
            <person name="Murat C."/>
            <person name="Nolan M."/>
            <person name="Ohm R.A."/>
            <person name="Pangilinan J."/>
            <person name="Pereira M.F."/>
            <person name="Perotto S."/>
            <person name="Peter M."/>
            <person name="Pfister S."/>
            <person name="Riley R."/>
            <person name="Sitrit Y."/>
            <person name="Stielow J.B."/>
            <person name="Szollosi G."/>
            <person name="Zifcakova L."/>
            <person name="Stursova M."/>
            <person name="Spatafora J.W."/>
            <person name="Tedersoo L."/>
            <person name="Vaario L.M."/>
            <person name="Yamada A."/>
            <person name="Yan M."/>
            <person name="Wang P."/>
            <person name="Xu J."/>
            <person name="Bruns T."/>
            <person name="Baldrian P."/>
            <person name="Vilgalys R."/>
            <person name="Dunand C."/>
            <person name="Henrissat B."/>
            <person name="Grigoriev I.V."/>
            <person name="Hibbett D."/>
            <person name="Nagy L.G."/>
            <person name="Martin F.M."/>
        </authorList>
    </citation>
    <scope>NUCLEOTIDE SEQUENCE</scope>
    <source>
        <strain evidence="1">Prilba</strain>
    </source>
</reference>
<protein>
    <submittedName>
        <fullName evidence="1">Uncharacterized protein</fullName>
    </submittedName>
</protein>
<proteinExistence type="predicted"/>
<dbReference type="Proteomes" id="UP000759537">
    <property type="component" value="Unassembled WGS sequence"/>
</dbReference>
<organism evidence="1 2">
    <name type="scientific">Russula ochroleuca</name>
    <dbReference type="NCBI Taxonomy" id="152965"/>
    <lineage>
        <taxon>Eukaryota</taxon>
        <taxon>Fungi</taxon>
        <taxon>Dikarya</taxon>
        <taxon>Basidiomycota</taxon>
        <taxon>Agaricomycotina</taxon>
        <taxon>Agaricomycetes</taxon>
        <taxon>Russulales</taxon>
        <taxon>Russulaceae</taxon>
        <taxon>Russula</taxon>
    </lineage>
</organism>
<evidence type="ECO:0000313" key="1">
    <source>
        <dbReference type="EMBL" id="KAF8468037.1"/>
    </source>
</evidence>
<sequence length="115" mass="13290">MWKFLSSLLLIAADIFSVFPSSLFYFFPRSPFSSIAVHPASSSSDNTSMMLHYDPNVTNPSPYIWSKENGRCKTSRFFFHNFTVLYCKCISRSVHPGLLNRSSLQFYKKSLRMRA</sequence>
<comment type="caution">
    <text evidence="1">The sequence shown here is derived from an EMBL/GenBank/DDBJ whole genome shotgun (WGS) entry which is preliminary data.</text>
</comment>